<comment type="similarity">
    <text evidence="12">Belongs to the helicase family. PriA subfamily.</text>
</comment>
<keyword evidence="8 12" id="KW-0067">ATP-binding</keyword>
<evidence type="ECO:0000256" key="7">
    <source>
        <dbReference type="ARBA" id="ARBA00022833"/>
    </source>
</evidence>
<keyword evidence="2 12" id="KW-0235">DNA replication</keyword>
<keyword evidence="3 12" id="KW-0479">Metal-binding</keyword>
<protein>
    <recommendedName>
        <fullName evidence="12">Replication restart protein PriA</fullName>
    </recommendedName>
    <alternativeName>
        <fullName evidence="12">ATP-dependent DNA helicase PriA</fullName>
        <ecNumber evidence="12">5.6.2.4</ecNumber>
    </alternativeName>
    <alternativeName>
        <fullName evidence="12">DNA 3'-5' helicase PriA</fullName>
    </alternativeName>
</protein>
<reference evidence="14" key="2">
    <citation type="submission" date="2013-03" db="EMBL/GenBank/DDBJ databases">
        <title>The Genome Sequence of Oribacterium sp. ACB1.</title>
        <authorList>
            <consortium name="The Broad Institute Genomics Platform"/>
            <consortium name="The Broad Institute Genome Sequencing Center for Infectious Disease"/>
            <person name="Earl A."/>
            <person name="Ward D."/>
            <person name="Feldgarden M."/>
            <person name="Gevers D."/>
            <person name="Sizova M."/>
            <person name="Hazen A."/>
            <person name="Epstein S."/>
            <person name="Walker B."/>
            <person name="Young S."/>
            <person name="Zeng Q."/>
            <person name="Gargeya S."/>
            <person name="Fitzgerald M."/>
            <person name="Haas B."/>
            <person name="Abouelleil A."/>
            <person name="Allen A.W."/>
            <person name="Alvarado L."/>
            <person name="Arachchi H.M."/>
            <person name="Berlin A.M."/>
            <person name="Chapman S.B."/>
            <person name="Gainer-Dewar J."/>
            <person name="Goldberg J."/>
            <person name="Griggs A."/>
            <person name="Gujja S."/>
            <person name="Hansen M."/>
            <person name="Howarth C."/>
            <person name="Imamovic A."/>
            <person name="Ireland A."/>
            <person name="Larimer J."/>
            <person name="McCowan C."/>
            <person name="Murphy C."/>
            <person name="Pearson M."/>
            <person name="Poon T.W."/>
            <person name="Priest M."/>
            <person name="Roberts A."/>
            <person name="Saif S."/>
            <person name="Shea T."/>
            <person name="Sisk P."/>
            <person name="Sykes S."/>
            <person name="Wortman J."/>
            <person name="Nusbaum C."/>
            <person name="Birren B."/>
        </authorList>
    </citation>
    <scope>NUCLEOTIDE SEQUENCE [LARGE SCALE GENOMIC DNA]</scope>
    <source>
        <strain evidence="14">ACB1</strain>
    </source>
</reference>
<dbReference type="InterPro" id="IPR001650">
    <property type="entry name" value="Helicase_C-like"/>
</dbReference>
<evidence type="ECO:0000256" key="2">
    <source>
        <dbReference type="ARBA" id="ARBA00022705"/>
    </source>
</evidence>
<dbReference type="PANTHER" id="PTHR30580:SF0">
    <property type="entry name" value="PRIMOSOMAL PROTEIN N"/>
    <property type="match status" value="1"/>
</dbReference>
<evidence type="ECO:0000256" key="12">
    <source>
        <dbReference type="HAMAP-Rule" id="MF_00983"/>
    </source>
</evidence>
<dbReference type="GO" id="GO:0008270">
    <property type="term" value="F:zinc ion binding"/>
    <property type="evidence" value="ECO:0007669"/>
    <property type="project" value="UniProtKB-UniRule"/>
</dbReference>
<dbReference type="InterPro" id="IPR042115">
    <property type="entry name" value="PriA_3primeBD_sf"/>
</dbReference>
<comment type="caution">
    <text evidence="14">The sequence shown here is derived from an EMBL/GenBank/DDBJ whole genome shotgun (WGS) entry which is preliminary data.</text>
</comment>
<reference evidence="14" key="1">
    <citation type="submission" date="2011-08" db="EMBL/GenBank/DDBJ databases">
        <authorList>
            <consortium name="The Broad Institute Genome Sequencing Platform"/>
            <person name="Earl A."/>
            <person name="Ward D."/>
            <person name="Feldgarden M."/>
            <person name="Gevers D."/>
            <person name="Sizova M."/>
            <person name="Hazen A."/>
            <person name="Epstein S."/>
            <person name="Young S.K."/>
            <person name="Zeng Q."/>
            <person name="Gargeya S."/>
            <person name="Fitzgerald M."/>
            <person name="Haas B."/>
            <person name="Abouelleil A."/>
            <person name="Alvarado L."/>
            <person name="Arachchi H.M."/>
            <person name="Berlin A."/>
            <person name="Brown A."/>
            <person name="Chapman S.B."/>
            <person name="Chen Z."/>
            <person name="Dunbar C."/>
            <person name="Freedman E."/>
            <person name="Gearin G."/>
            <person name="Gellesch M."/>
            <person name="Goldberg J."/>
            <person name="Griggs A."/>
            <person name="Gujja S."/>
            <person name="Heiman D."/>
            <person name="Howarth C."/>
            <person name="Larson L."/>
            <person name="Lui A."/>
            <person name="MacDonald P.J.P."/>
            <person name="Montmayeur A."/>
            <person name="Murphy C."/>
            <person name="Neiman D."/>
            <person name="Pearson M."/>
            <person name="Priest M."/>
            <person name="Roberts A."/>
            <person name="Saif S."/>
            <person name="Shea T."/>
            <person name="Shenoy N."/>
            <person name="Sisk P."/>
            <person name="Stolte C."/>
            <person name="Sykes S."/>
            <person name="Wortman J."/>
            <person name="Nusbaum C."/>
            <person name="Birren B."/>
        </authorList>
    </citation>
    <scope>NUCLEOTIDE SEQUENCE</scope>
    <source>
        <strain evidence="14">ACB1</strain>
    </source>
</reference>
<keyword evidence="10 12" id="KW-0413">Isomerase</keyword>
<dbReference type="GO" id="GO:0006269">
    <property type="term" value="P:DNA replication, synthesis of primer"/>
    <property type="evidence" value="ECO:0007669"/>
    <property type="project" value="UniProtKB-KW"/>
</dbReference>
<comment type="subunit">
    <text evidence="12">Component of the replication restart primosome.</text>
</comment>
<evidence type="ECO:0000259" key="13">
    <source>
        <dbReference type="PROSITE" id="PS51192"/>
    </source>
</evidence>
<accession>G9WLU2</accession>
<dbReference type="GO" id="GO:0003677">
    <property type="term" value="F:DNA binding"/>
    <property type="evidence" value="ECO:0007669"/>
    <property type="project" value="UniProtKB-UniRule"/>
</dbReference>
<evidence type="ECO:0000256" key="3">
    <source>
        <dbReference type="ARBA" id="ARBA00022723"/>
    </source>
</evidence>
<dbReference type="NCBIfam" id="TIGR00595">
    <property type="entry name" value="priA"/>
    <property type="match status" value="1"/>
</dbReference>
<dbReference type="GO" id="GO:0006310">
    <property type="term" value="P:DNA recombination"/>
    <property type="evidence" value="ECO:0007669"/>
    <property type="project" value="InterPro"/>
</dbReference>
<dbReference type="GO" id="GO:0005524">
    <property type="term" value="F:ATP binding"/>
    <property type="evidence" value="ECO:0007669"/>
    <property type="project" value="UniProtKB-UniRule"/>
</dbReference>
<dbReference type="PROSITE" id="PS51192">
    <property type="entry name" value="HELICASE_ATP_BIND_1"/>
    <property type="match status" value="1"/>
</dbReference>
<gene>
    <name evidence="12" type="primary">priA</name>
    <name evidence="14" type="ORF">HMPREF9625_00301</name>
</gene>
<dbReference type="Pfam" id="PF00271">
    <property type="entry name" value="Helicase_C"/>
    <property type="match status" value="1"/>
</dbReference>
<dbReference type="InterPro" id="IPR014001">
    <property type="entry name" value="Helicase_ATP-bd"/>
</dbReference>
<dbReference type="Pfam" id="PF04851">
    <property type="entry name" value="ResIII"/>
    <property type="match status" value="1"/>
</dbReference>
<dbReference type="Gene3D" id="3.40.1440.60">
    <property type="entry name" value="PriA, 3(prime) DNA-binding domain"/>
    <property type="match status" value="1"/>
</dbReference>
<dbReference type="InterPro" id="IPR027417">
    <property type="entry name" value="P-loop_NTPase"/>
</dbReference>
<dbReference type="GO" id="GO:0016887">
    <property type="term" value="F:ATP hydrolysis activity"/>
    <property type="evidence" value="ECO:0007669"/>
    <property type="project" value="RHEA"/>
</dbReference>
<evidence type="ECO:0000256" key="9">
    <source>
        <dbReference type="ARBA" id="ARBA00023125"/>
    </source>
</evidence>
<comment type="catalytic activity">
    <reaction evidence="12">
        <text>Couples ATP hydrolysis with the unwinding of duplex DNA by translocating in the 3'-5' direction.</text>
        <dbReference type="EC" id="5.6.2.4"/>
    </reaction>
</comment>
<sequence length="659" mass="75472">MYAEVIVDISHEAIDKSFSYRIPKDMELHVGDPVLVPFGREKKRAYVIKMSDTSEYPEDKIRDIISPLKKEFSLENTLLDLAIWMSREYGCTLNQCLKTVLPVKKKIKKRGKTGELLLKRETAPVELNQEQKGVLQGIRNSFSKGGTSALLFGVTGSGKTEVYLQLMEDYIREGKEVIFLIPEISLSFQTRSRIEQRFPGMLSVLHSKMSQGERAESMEKCRLGEVKILMGPRSALFAPFSNLGLIIMDEEQDRSYKSETTPRYETREVARKRAEFSKAKVLYGTATPSVQIFSEVEKGALPCFRMENRAKSGSMLPKIHIVDLKKELEEGNRSIFSRALEKAVRERLEKGEQTMLFMNRRGYAPFVSCRKCGEALRCPHCDVSLNLHKNGILQCHYCGYQSILPKNCPHCGSKYLAAFGVGTEKLESICHAVFPKAKILRMDRDTTRKKGKYEEILQEFSEEKADILLGTQMIVKGHDFPNLTLVGILAADQIFLQSDFQAGEWAYQLLTQVSGRAGRGEKEGEVIIQSYQPDNATLKLAVRQDYIKFYEEEKRFRKRLSYPPFSKMLAIQCIYTEEAYLDLILEKLLPRFQGKTEEAGGEIYGPFPATVYKLKDNFRKIIYIKHDSHDIILQLRDSFIQDLKKVDKRNLILLQFDLL</sequence>
<dbReference type="InterPro" id="IPR041236">
    <property type="entry name" value="PriA_C"/>
</dbReference>
<keyword evidence="1 12" id="KW-0639">Primosome</keyword>
<dbReference type="SMART" id="SM00490">
    <property type="entry name" value="HELICc"/>
    <property type="match status" value="1"/>
</dbReference>
<dbReference type="InterPro" id="IPR040498">
    <property type="entry name" value="PriA_CRR"/>
</dbReference>
<dbReference type="SMART" id="SM00487">
    <property type="entry name" value="DEXDc"/>
    <property type="match status" value="1"/>
</dbReference>
<evidence type="ECO:0000313" key="15">
    <source>
        <dbReference type="Proteomes" id="UP000018461"/>
    </source>
</evidence>
<dbReference type="SUPFAM" id="SSF52540">
    <property type="entry name" value="P-loop containing nucleoside triphosphate hydrolases"/>
    <property type="match status" value="1"/>
</dbReference>
<dbReference type="FunFam" id="3.40.50.300:FF:000489">
    <property type="entry name" value="Primosome assembly protein PriA"/>
    <property type="match status" value="1"/>
</dbReference>
<dbReference type="Gene3D" id="3.40.50.300">
    <property type="entry name" value="P-loop containing nucleotide triphosphate hydrolases"/>
    <property type="match status" value="2"/>
</dbReference>
<keyword evidence="9 12" id="KW-0238">DNA-binding</keyword>
<dbReference type="AlphaFoldDB" id="G9WLU2"/>
<feature type="binding site" evidence="12">
    <location>
        <position position="395"/>
    </location>
    <ligand>
        <name>Zn(2+)</name>
        <dbReference type="ChEBI" id="CHEBI:29105"/>
        <label>2</label>
    </ligand>
</feature>
<evidence type="ECO:0000256" key="10">
    <source>
        <dbReference type="ARBA" id="ARBA00023235"/>
    </source>
</evidence>
<comment type="function">
    <text evidence="12">Initiates the restart of stalled replication forks, which reloads the replicative helicase on sites other than the origin of replication. Recognizes and binds to abandoned replication forks and remodels them to uncover a helicase loading site. Promotes assembly of the primosome at these replication forks.</text>
</comment>
<dbReference type="GO" id="GO:0006270">
    <property type="term" value="P:DNA replication initiation"/>
    <property type="evidence" value="ECO:0007669"/>
    <property type="project" value="TreeGrafter"/>
</dbReference>
<feature type="binding site" evidence="12">
    <location>
        <position position="381"/>
    </location>
    <ligand>
        <name>Zn(2+)</name>
        <dbReference type="ChEBI" id="CHEBI:29105"/>
        <label>2</label>
    </ligand>
</feature>
<feature type="binding site" evidence="12">
    <location>
        <position position="369"/>
    </location>
    <ligand>
        <name>Zn(2+)</name>
        <dbReference type="ChEBI" id="CHEBI:29105"/>
        <label>1</label>
    </ligand>
</feature>
<dbReference type="PANTHER" id="PTHR30580">
    <property type="entry name" value="PRIMOSOMAL PROTEIN N"/>
    <property type="match status" value="1"/>
</dbReference>
<proteinExistence type="inferred from homology"/>
<dbReference type="EMBL" id="AFZC02000003">
    <property type="protein sequence ID" value="EHL12747.1"/>
    <property type="molecule type" value="Genomic_DNA"/>
</dbReference>
<keyword evidence="7 12" id="KW-0862">Zinc</keyword>
<dbReference type="GO" id="GO:0006302">
    <property type="term" value="P:double-strand break repair"/>
    <property type="evidence" value="ECO:0007669"/>
    <property type="project" value="InterPro"/>
</dbReference>
<dbReference type="STRING" id="796943.HMPREF9625_00301"/>
<dbReference type="Pfam" id="PF18074">
    <property type="entry name" value="PriA_C"/>
    <property type="match status" value="1"/>
</dbReference>
<organism evidence="14 15">
    <name type="scientific">Oribacterium parvum ACB1</name>
    <dbReference type="NCBI Taxonomy" id="796943"/>
    <lineage>
        <taxon>Bacteria</taxon>
        <taxon>Bacillati</taxon>
        <taxon>Bacillota</taxon>
        <taxon>Clostridia</taxon>
        <taxon>Lachnospirales</taxon>
        <taxon>Lachnospiraceae</taxon>
        <taxon>Oribacterium</taxon>
    </lineage>
</organism>
<keyword evidence="6 12" id="KW-0347">Helicase</keyword>
<dbReference type="RefSeq" id="WP_009534170.1">
    <property type="nucleotide sequence ID" value="NZ_KE148312.1"/>
</dbReference>
<feature type="binding site" evidence="12">
    <location>
        <position position="378"/>
    </location>
    <ligand>
        <name>Zn(2+)</name>
        <dbReference type="ChEBI" id="CHEBI:29105"/>
        <label>2</label>
    </ligand>
</feature>
<dbReference type="InterPro" id="IPR006935">
    <property type="entry name" value="Helicase/UvrB_N"/>
</dbReference>
<comment type="catalytic activity">
    <reaction evidence="11 12">
        <text>ATP + H2O = ADP + phosphate + H(+)</text>
        <dbReference type="Rhea" id="RHEA:13065"/>
        <dbReference type="ChEBI" id="CHEBI:15377"/>
        <dbReference type="ChEBI" id="CHEBI:15378"/>
        <dbReference type="ChEBI" id="CHEBI:30616"/>
        <dbReference type="ChEBI" id="CHEBI:43474"/>
        <dbReference type="ChEBI" id="CHEBI:456216"/>
        <dbReference type="EC" id="5.6.2.4"/>
    </reaction>
</comment>
<name>G9WLU2_9FIRM</name>
<keyword evidence="4 12" id="KW-0547">Nucleotide-binding</keyword>
<dbReference type="HOGENOM" id="CLU_013353_4_1_9"/>
<dbReference type="EC" id="5.6.2.4" evidence="12"/>
<dbReference type="InterPro" id="IPR005259">
    <property type="entry name" value="PriA"/>
</dbReference>
<comment type="cofactor">
    <cofactor evidence="12">
        <name>Zn(2+)</name>
        <dbReference type="ChEBI" id="CHEBI:29105"/>
    </cofactor>
    <text evidence="12">Binds 2 zinc ions per subunit.</text>
</comment>
<feature type="binding site" evidence="12">
    <location>
        <position position="408"/>
    </location>
    <ligand>
        <name>Zn(2+)</name>
        <dbReference type="ChEBI" id="CHEBI:29105"/>
        <label>1</label>
    </ligand>
</feature>
<evidence type="ECO:0000256" key="8">
    <source>
        <dbReference type="ARBA" id="ARBA00022840"/>
    </source>
</evidence>
<feature type="binding site" evidence="12">
    <location>
        <position position="372"/>
    </location>
    <ligand>
        <name>Zn(2+)</name>
        <dbReference type="ChEBI" id="CHEBI:29105"/>
        <label>1</label>
    </ligand>
</feature>
<dbReference type="Pfam" id="PF18319">
    <property type="entry name" value="Zn_ribbon_PriA"/>
    <property type="match status" value="1"/>
</dbReference>
<keyword evidence="15" id="KW-1185">Reference proteome</keyword>
<dbReference type="GO" id="GO:1990077">
    <property type="term" value="C:primosome complex"/>
    <property type="evidence" value="ECO:0007669"/>
    <property type="project" value="UniProtKB-UniRule"/>
</dbReference>
<feature type="domain" description="Helicase ATP-binding" evidence="13">
    <location>
        <begin position="140"/>
        <end position="306"/>
    </location>
</feature>
<evidence type="ECO:0000256" key="4">
    <source>
        <dbReference type="ARBA" id="ARBA00022741"/>
    </source>
</evidence>
<evidence type="ECO:0000256" key="1">
    <source>
        <dbReference type="ARBA" id="ARBA00022515"/>
    </source>
</evidence>
<dbReference type="InterPro" id="IPR041222">
    <property type="entry name" value="PriA_3primeBD"/>
</dbReference>
<feature type="binding site" evidence="12">
    <location>
        <position position="411"/>
    </location>
    <ligand>
        <name>Zn(2+)</name>
        <dbReference type="ChEBI" id="CHEBI:29105"/>
        <label>1</label>
    </ligand>
</feature>
<dbReference type="PATRIC" id="fig|796943.3.peg.690"/>
<dbReference type="Proteomes" id="UP000018461">
    <property type="component" value="Unassembled WGS sequence"/>
</dbReference>
<evidence type="ECO:0000256" key="6">
    <source>
        <dbReference type="ARBA" id="ARBA00022806"/>
    </source>
</evidence>
<evidence type="ECO:0000313" key="14">
    <source>
        <dbReference type="EMBL" id="EHL12747.1"/>
    </source>
</evidence>
<dbReference type="CDD" id="cd18804">
    <property type="entry name" value="SF2_C_priA"/>
    <property type="match status" value="1"/>
</dbReference>
<dbReference type="GO" id="GO:0043138">
    <property type="term" value="F:3'-5' DNA helicase activity"/>
    <property type="evidence" value="ECO:0007669"/>
    <property type="project" value="UniProtKB-EC"/>
</dbReference>
<keyword evidence="5 12" id="KW-0378">Hydrolase</keyword>
<evidence type="ECO:0000256" key="11">
    <source>
        <dbReference type="ARBA" id="ARBA00048988"/>
    </source>
</evidence>
<dbReference type="Pfam" id="PF17764">
    <property type="entry name" value="PriA_3primeBD"/>
    <property type="match status" value="1"/>
</dbReference>
<feature type="binding site" evidence="12">
    <location>
        <position position="398"/>
    </location>
    <ligand>
        <name>Zn(2+)</name>
        <dbReference type="ChEBI" id="CHEBI:29105"/>
        <label>2</label>
    </ligand>
</feature>
<evidence type="ECO:0000256" key="5">
    <source>
        <dbReference type="ARBA" id="ARBA00022801"/>
    </source>
</evidence>
<dbReference type="HAMAP" id="MF_00983">
    <property type="entry name" value="PriA"/>
    <property type="match status" value="1"/>
</dbReference>